<feature type="region of interest" description="Disordered" evidence="8">
    <location>
        <begin position="465"/>
        <end position="502"/>
    </location>
</feature>
<dbReference type="GO" id="GO:0008270">
    <property type="term" value="F:zinc ion binding"/>
    <property type="evidence" value="ECO:0007669"/>
    <property type="project" value="UniProtKB-KW"/>
</dbReference>
<dbReference type="GeneTree" id="ENSGT00940000154964"/>
<accession>A0A8C7QBM9</accession>
<dbReference type="PROSITE" id="PS50105">
    <property type="entry name" value="SAM_DOMAIN"/>
    <property type="match status" value="1"/>
</dbReference>
<name>A0A8C7QBM9_ONCMY</name>
<dbReference type="Pfam" id="PF00536">
    <property type="entry name" value="SAM_1"/>
    <property type="match status" value="1"/>
</dbReference>
<dbReference type="GO" id="GO:0035102">
    <property type="term" value="C:PRC1 complex"/>
    <property type="evidence" value="ECO:0007669"/>
    <property type="project" value="TreeGrafter"/>
</dbReference>
<dbReference type="PROSITE" id="PS51024">
    <property type="entry name" value="ZF_FCS"/>
    <property type="match status" value="1"/>
</dbReference>
<dbReference type="CDD" id="cd09577">
    <property type="entry name" value="SAM_Ph1_2_3"/>
    <property type="match status" value="1"/>
</dbReference>
<dbReference type="InterPro" id="IPR050548">
    <property type="entry name" value="PcG_chromatin_remod_factors"/>
</dbReference>
<comment type="subcellular location">
    <subcellularLocation>
        <location evidence="1">Nucleus</location>
    </subcellularLocation>
</comment>
<evidence type="ECO:0000259" key="10">
    <source>
        <dbReference type="PROSITE" id="PS51024"/>
    </source>
</evidence>
<reference evidence="11" key="3">
    <citation type="submission" date="2025-09" db="UniProtKB">
        <authorList>
            <consortium name="Ensembl"/>
        </authorList>
    </citation>
    <scope>IDENTIFICATION</scope>
</reference>
<dbReference type="PANTHER" id="PTHR12247:SF86">
    <property type="entry name" value="POLYHOMEOTIC-LIKE PROTEIN 2"/>
    <property type="match status" value="1"/>
</dbReference>
<feature type="domain" description="FCS-type" evidence="10">
    <location>
        <begin position="499"/>
        <end position="533"/>
    </location>
</feature>
<dbReference type="Proteomes" id="UP000694395">
    <property type="component" value="Chromosome 9"/>
</dbReference>
<dbReference type="Ensembl" id="ENSOMYT00000038546.2">
    <property type="protein sequence ID" value="ENSOMYP00000035344.2"/>
    <property type="gene ID" value="ENSOMYG00000016455.2"/>
</dbReference>
<reference evidence="11" key="1">
    <citation type="submission" date="2020-07" db="EMBL/GenBank/DDBJ databases">
        <title>A long reads based de novo assembly of the rainbow trout Arlee double haploid line genome.</title>
        <authorList>
            <person name="Gao G."/>
            <person name="Palti Y."/>
        </authorList>
    </citation>
    <scope>NUCLEOTIDE SEQUENCE [LARGE SCALE GENOMIC DNA]</scope>
</reference>
<dbReference type="AlphaFoldDB" id="A0A8C7QBM9"/>
<keyword evidence="6" id="KW-0539">Nucleus</keyword>
<dbReference type="GO" id="GO:0003677">
    <property type="term" value="F:DNA binding"/>
    <property type="evidence" value="ECO:0007669"/>
    <property type="project" value="UniProtKB-KW"/>
</dbReference>
<evidence type="ECO:0000259" key="9">
    <source>
        <dbReference type="PROSITE" id="PS50105"/>
    </source>
</evidence>
<evidence type="ECO:0000256" key="4">
    <source>
        <dbReference type="ARBA" id="ARBA00022833"/>
    </source>
</evidence>
<dbReference type="SMART" id="SM00454">
    <property type="entry name" value="SAM"/>
    <property type="match status" value="1"/>
</dbReference>
<keyword evidence="2" id="KW-0479">Metal-binding</keyword>
<evidence type="ECO:0000256" key="6">
    <source>
        <dbReference type="ARBA" id="ARBA00023242"/>
    </source>
</evidence>
<dbReference type="InterPro" id="IPR013761">
    <property type="entry name" value="SAM/pointed_sf"/>
</dbReference>
<evidence type="ECO:0000313" key="11">
    <source>
        <dbReference type="Ensembl" id="ENSOMYP00000035344.2"/>
    </source>
</evidence>
<evidence type="ECO:0000256" key="2">
    <source>
        <dbReference type="ARBA" id="ARBA00022723"/>
    </source>
</evidence>
<feature type="compositionally biased region" description="Low complexity" evidence="8">
    <location>
        <begin position="478"/>
        <end position="487"/>
    </location>
</feature>
<protein>
    <submittedName>
        <fullName evidence="11">Polyhomeotic homolog 2a (Drosophila)</fullName>
    </submittedName>
</protein>
<keyword evidence="5" id="KW-0238">DNA-binding</keyword>
<evidence type="ECO:0000256" key="7">
    <source>
        <dbReference type="PROSITE-ProRule" id="PRU00367"/>
    </source>
</evidence>
<keyword evidence="4" id="KW-0862">Zinc</keyword>
<dbReference type="Gene3D" id="1.10.150.50">
    <property type="entry name" value="Transcription Factor, Ets-1"/>
    <property type="match status" value="1"/>
</dbReference>
<evidence type="ECO:0000256" key="5">
    <source>
        <dbReference type="ARBA" id="ARBA00023125"/>
    </source>
</evidence>
<feature type="compositionally biased region" description="Low complexity" evidence="8">
    <location>
        <begin position="619"/>
        <end position="633"/>
    </location>
</feature>
<evidence type="ECO:0000256" key="1">
    <source>
        <dbReference type="ARBA" id="ARBA00004123"/>
    </source>
</evidence>
<dbReference type="InterPro" id="IPR001660">
    <property type="entry name" value="SAM"/>
</dbReference>
<feature type="region of interest" description="Disordered" evidence="8">
    <location>
        <begin position="175"/>
        <end position="203"/>
    </location>
</feature>
<evidence type="ECO:0000256" key="3">
    <source>
        <dbReference type="ARBA" id="ARBA00022771"/>
    </source>
</evidence>
<feature type="region of interest" description="Disordered" evidence="8">
    <location>
        <begin position="554"/>
        <end position="641"/>
    </location>
</feature>
<dbReference type="Pfam" id="PF16616">
    <property type="entry name" value="PHC2_SAM_assoc"/>
    <property type="match status" value="1"/>
</dbReference>
<feature type="domain" description="SAM" evidence="9">
    <location>
        <begin position="660"/>
        <end position="724"/>
    </location>
</feature>
<evidence type="ECO:0000256" key="8">
    <source>
        <dbReference type="SAM" id="MobiDB-lite"/>
    </source>
</evidence>
<dbReference type="PANTHER" id="PTHR12247">
    <property type="entry name" value="POLYCOMB GROUP PROTEIN"/>
    <property type="match status" value="1"/>
</dbReference>
<evidence type="ECO:0000313" key="12">
    <source>
        <dbReference type="Proteomes" id="UP000694395"/>
    </source>
</evidence>
<dbReference type="InterPro" id="IPR012313">
    <property type="entry name" value="Znf_FCS"/>
</dbReference>
<dbReference type="SUPFAM" id="SSF47769">
    <property type="entry name" value="SAM/Pointed domain"/>
    <property type="match status" value="1"/>
</dbReference>
<keyword evidence="12" id="KW-1185">Reference proteome</keyword>
<dbReference type="GO" id="GO:0003682">
    <property type="term" value="F:chromatin binding"/>
    <property type="evidence" value="ECO:0007669"/>
    <property type="project" value="TreeGrafter"/>
</dbReference>
<organism evidence="11 12">
    <name type="scientific">Oncorhynchus mykiss</name>
    <name type="common">Rainbow trout</name>
    <name type="synonym">Salmo gairdneri</name>
    <dbReference type="NCBI Taxonomy" id="8022"/>
    <lineage>
        <taxon>Eukaryota</taxon>
        <taxon>Metazoa</taxon>
        <taxon>Chordata</taxon>
        <taxon>Craniata</taxon>
        <taxon>Vertebrata</taxon>
        <taxon>Euteleostomi</taxon>
        <taxon>Actinopterygii</taxon>
        <taxon>Neopterygii</taxon>
        <taxon>Teleostei</taxon>
        <taxon>Protacanthopterygii</taxon>
        <taxon>Salmoniformes</taxon>
        <taxon>Salmonidae</taxon>
        <taxon>Salmoninae</taxon>
        <taxon>Oncorhynchus</taxon>
    </lineage>
</organism>
<proteinExistence type="predicted"/>
<dbReference type="InterPro" id="IPR038603">
    <property type="entry name" value="Znf_FCS_sf"/>
</dbReference>
<reference evidence="11" key="2">
    <citation type="submission" date="2025-08" db="UniProtKB">
        <authorList>
            <consortium name="Ensembl"/>
        </authorList>
    </citation>
    <scope>IDENTIFICATION</scope>
</reference>
<dbReference type="GO" id="GO:0042393">
    <property type="term" value="F:histone binding"/>
    <property type="evidence" value="ECO:0007669"/>
    <property type="project" value="TreeGrafter"/>
</dbReference>
<dbReference type="Gene3D" id="3.30.60.160">
    <property type="match status" value="1"/>
</dbReference>
<dbReference type="GO" id="GO:0045892">
    <property type="term" value="P:negative regulation of DNA-templated transcription"/>
    <property type="evidence" value="ECO:0007669"/>
    <property type="project" value="TreeGrafter"/>
</dbReference>
<dbReference type="Pfam" id="PF21319">
    <property type="entry name" value="zf-FCS_1"/>
    <property type="match status" value="1"/>
</dbReference>
<sequence>MDGSLHRQPSTAAQYLQQMYAAQQQHLMLQTAALQQQQQLSNTQLQRLAGVQQATIVAGRQSSNQIWTSSHQTCSTQPTVNPATPPAAAQIISRVQSVSSTPTCIPQQAVLLGNASSLVLTASQAQMYLRAQMVREWHVQNLAICSQQGAHSSSQLQGLHLKQMSGGAQVSLAGQLRDPTQGPQGAQLGSLAAPSEGGQKGEGHLVTMSRSVMAVSSHPLISPAYAQIQTHQFLQQQKQQQFVFQQQRHQTQQLSLRGQAPVLHTASIHSHSQAQMLQALAIQPPPKEGPVPVLPKPFVSANVPSQQATIFHSTVSPQILTHNGPSPVVTQTQAAPLPNTKLVQMAAVDLQIQPTALTPASQLVQDSAGKELPTSEVVTENTGKGDAEWLNAQPGAGSLPVMTSGNGNNAPMVTGSTPQNGESKLPQAIVKPQILTHFIEGFVIQEGAEPFPVERPLSLLIENLKKHKQQTHSDSEKTTTSSNSTTDSEMEDLSQQELKQQEEPTLTCELCGRVDFAYNFKRSKRFCSTVCAKRYNVGCTKRMGLFPNRQTTMEKLKKQRTSNGNHQKSSSETKKLTPITGQQPGGGSVTSSHPSHPGHREFSQCLDMSSYEGPPSPPLSAASSSAPRSQAGRGAEHMEGGGQELPLLSQHFQPRDPAKWNVEEVYEFICSLPGCLAIAEEFRSQEIDGQSLLLLKEDHLMGTMNIKLGPALKLFAEISMLRDS</sequence>
<keyword evidence="3 7" id="KW-0863">Zinc-finger</keyword>